<evidence type="ECO:0000313" key="1">
    <source>
        <dbReference type="EMBL" id="SVC64827.1"/>
    </source>
</evidence>
<protein>
    <submittedName>
        <fullName evidence="1">Uncharacterized protein</fullName>
    </submittedName>
</protein>
<proteinExistence type="predicted"/>
<accession>A0A382NWL3</accession>
<sequence>MNDAAYGGPSVAMKSEGGRTNALSTLFTTQSFVAAVHPPVYHGRTRCSGVRPSHL</sequence>
<dbReference type="EMBL" id="UINC01102875">
    <property type="protein sequence ID" value="SVC64827.1"/>
    <property type="molecule type" value="Genomic_DNA"/>
</dbReference>
<gene>
    <name evidence="1" type="ORF">METZ01_LOCUS317681</name>
</gene>
<organism evidence="1">
    <name type="scientific">marine metagenome</name>
    <dbReference type="NCBI Taxonomy" id="408172"/>
    <lineage>
        <taxon>unclassified sequences</taxon>
        <taxon>metagenomes</taxon>
        <taxon>ecological metagenomes</taxon>
    </lineage>
</organism>
<dbReference type="AlphaFoldDB" id="A0A382NWL3"/>
<name>A0A382NWL3_9ZZZZ</name>
<reference evidence="1" key="1">
    <citation type="submission" date="2018-05" db="EMBL/GenBank/DDBJ databases">
        <authorList>
            <person name="Lanie J.A."/>
            <person name="Ng W.-L."/>
            <person name="Kazmierczak K.M."/>
            <person name="Andrzejewski T.M."/>
            <person name="Davidsen T.M."/>
            <person name="Wayne K.J."/>
            <person name="Tettelin H."/>
            <person name="Glass J.I."/>
            <person name="Rusch D."/>
            <person name="Podicherti R."/>
            <person name="Tsui H.-C.T."/>
            <person name="Winkler M.E."/>
        </authorList>
    </citation>
    <scope>NUCLEOTIDE SEQUENCE</scope>
</reference>